<evidence type="ECO:0000256" key="5">
    <source>
        <dbReference type="ARBA" id="ARBA00023242"/>
    </source>
</evidence>
<dbReference type="Pfam" id="PF00010">
    <property type="entry name" value="HLH"/>
    <property type="match status" value="1"/>
</dbReference>
<evidence type="ECO:0000256" key="3">
    <source>
        <dbReference type="ARBA" id="ARBA00023125"/>
    </source>
</evidence>
<feature type="compositionally biased region" description="Low complexity" evidence="7">
    <location>
        <begin position="36"/>
        <end position="47"/>
    </location>
</feature>
<dbReference type="RefSeq" id="XP_058344968.1">
    <property type="nucleotide sequence ID" value="XM_058484343.1"/>
</dbReference>
<dbReference type="InterPro" id="IPR036638">
    <property type="entry name" value="HLH_DNA-bd_sf"/>
</dbReference>
<keyword evidence="4" id="KW-0804">Transcription</keyword>
<evidence type="ECO:0000256" key="2">
    <source>
        <dbReference type="ARBA" id="ARBA00023015"/>
    </source>
</evidence>
<keyword evidence="3" id="KW-0238">DNA-binding</keyword>
<feature type="domain" description="BHLH" evidence="8">
    <location>
        <begin position="166"/>
        <end position="241"/>
    </location>
</feature>
<name>A0AAD7V738_9FUNG</name>
<dbReference type="GO" id="GO:0000978">
    <property type="term" value="F:RNA polymerase II cis-regulatory region sequence-specific DNA binding"/>
    <property type="evidence" value="ECO:0007669"/>
    <property type="project" value="TreeGrafter"/>
</dbReference>
<evidence type="ECO:0000256" key="1">
    <source>
        <dbReference type="ARBA" id="ARBA00004123"/>
    </source>
</evidence>
<dbReference type="SMART" id="SM00353">
    <property type="entry name" value="HLH"/>
    <property type="match status" value="1"/>
</dbReference>
<dbReference type="GO" id="GO:0005634">
    <property type="term" value="C:nucleus"/>
    <property type="evidence" value="ECO:0007669"/>
    <property type="project" value="UniProtKB-SubCell"/>
</dbReference>
<gene>
    <name evidence="9" type="ORF">O0I10_004283</name>
</gene>
<evidence type="ECO:0000313" key="9">
    <source>
        <dbReference type="EMBL" id="KAJ8660055.1"/>
    </source>
</evidence>
<dbReference type="PROSITE" id="PS50888">
    <property type="entry name" value="BHLH"/>
    <property type="match status" value="1"/>
</dbReference>
<comment type="caution">
    <text evidence="9">The sequence shown here is derived from an EMBL/GenBank/DDBJ whole genome shotgun (WGS) entry which is preliminary data.</text>
</comment>
<keyword evidence="5" id="KW-0539">Nucleus</keyword>
<dbReference type="Gene3D" id="4.10.280.10">
    <property type="entry name" value="Helix-loop-helix DNA-binding domain"/>
    <property type="match status" value="1"/>
</dbReference>
<dbReference type="EMBL" id="JARTCD010000015">
    <property type="protein sequence ID" value="KAJ8660055.1"/>
    <property type="molecule type" value="Genomic_DNA"/>
</dbReference>
<keyword evidence="2" id="KW-0805">Transcription regulation</keyword>
<dbReference type="Proteomes" id="UP001234581">
    <property type="component" value="Unassembled WGS sequence"/>
</dbReference>
<evidence type="ECO:0000256" key="6">
    <source>
        <dbReference type="SAM" id="Coils"/>
    </source>
</evidence>
<keyword evidence="6" id="KW-0175">Coiled coil</keyword>
<accession>A0AAD7V738</accession>
<comment type="subcellular location">
    <subcellularLocation>
        <location evidence="1">Nucleus</location>
    </subcellularLocation>
</comment>
<dbReference type="GO" id="GO:0000981">
    <property type="term" value="F:DNA-binding transcription factor activity, RNA polymerase II-specific"/>
    <property type="evidence" value="ECO:0007669"/>
    <property type="project" value="TreeGrafter"/>
</dbReference>
<dbReference type="InterPro" id="IPR011598">
    <property type="entry name" value="bHLH_dom"/>
</dbReference>
<reference evidence="9 10" key="1">
    <citation type="submission" date="2023-03" db="EMBL/GenBank/DDBJ databases">
        <title>Genome sequence of Lichtheimia ornata CBS 291.66.</title>
        <authorList>
            <person name="Mohabir J.T."/>
            <person name="Shea T.P."/>
            <person name="Kurbessoian T."/>
            <person name="Berby B."/>
            <person name="Fontaine J."/>
            <person name="Livny J."/>
            <person name="Gnirke A."/>
            <person name="Stajich J.E."/>
            <person name="Cuomo C.A."/>
        </authorList>
    </citation>
    <scope>NUCLEOTIDE SEQUENCE [LARGE SCALE GENOMIC DNA]</scope>
    <source>
        <strain evidence="9">CBS 291.66</strain>
    </source>
</reference>
<proteinExistence type="predicted"/>
<protein>
    <recommendedName>
        <fullName evidence="8">BHLH domain-containing protein</fullName>
    </recommendedName>
</protein>
<feature type="region of interest" description="Disordered" evidence="7">
    <location>
        <begin position="1"/>
        <end position="63"/>
    </location>
</feature>
<evidence type="ECO:0000313" key="10">
    <source>
        <dbReference type="Proteomes" id="UP001234581"/>
    </source>
</evidence>
<feature type="compositionally biased region" description="Polar residues" evidence="7">
    <location>
        <begin position="106"/>
        <end position="123"/>
    </location>
</feature>
<dbReference type="PANTHER" id="PTHR45776:SF2">
    <property type="entry name" value="MIP04163P"/>
    <property type="match status" value="1"/>
</dbReference>
<feature type="region of interest" description="Disordered" evidence="7">
    <location>
        <begin position="106"/>
        <end position="126"/>
    </location>
</feature>
<dbReference type="SUPFAM" id="SSF47459">
    <property type="entry name" value="HLH, helix-loop-helix DNA-binding domain"/>
    <property type="match status" value="1"/>
</dbReference>
<evidence type="ECO:0000256" key="7">
    <source>
        <dbReference type="SAM" id="MobiDB-lite"/>
    </source>
</evidence>
<dbReference type="GO" id="GO:0046983">
    <property type="term" value="F:protein dimerization activity"/>
    <property type="evidence" value="ECO:0007669"/>
    <property type="project" value="InterPro"/>
</dbReference>
<evidence type="ECO:0000256" key="4">
    <source>
        <dbReference type="ARBA" id="ARBA00023163"/>
    </source>
</evidence>
<dbReference type="PANTHER" id="PTHR45776">
    <property type="entry name" value="MIP04163P"/>
    <property type="match status" value="1"/>
</dbReference>
<feature type="coiled-coil region" evidence="6">
    <location>
        <begin position="231"/>
        <end position="265"/>
    </location>
</feature>
<organism evidence="9 10">
    <name type="scientific">Lichtheimia ornata</name>
    <dbReference type="NCBI Taxonomy" id="688661"/>
    <lineage>
        <taxon>Eukaryota</taxon>
        <taxon>Fungi</taxon>
        <taxon>Fungi incertae sedis</taxon>
        <taxon>Mucoromycota</taxon>
        <taxon>Mucoromycotina</taxon>
        <taxon>Mucoromycetes</taxon>
        <taxon>Mucorales</taxon>
        <taxon>Lichtheimiaceae</taxon>
        <taxon>Lichtheimia</taxon>
    </lineage>
</organism>
<dbReference type="GeneID" id="83211696"/>
<dbReference type="AlphaFoldDB" id="A0AAD7V738"/>
<sequence>MYSPTQPSYGLEGPSDSSTSPVAHHQQEHPFVPTPSSSNSRRSSSSRLFNQQSPPIPHPSSSYQLYQRHQEHSFGAAAASMALSPSAGRPIPFADAHTQHQWLGTSLDSATPASPTPFGQSPLFQGHDLVASTSTGHIDGSGGFTTGEEDEVQQRNLQEMFEKRRRRRESHNAVERRRRDNINEKIQELGSLLPDHLIDAVPPTANVMTPSLQQGNNSNPAARTINKGTILKLSVDHIKELQSELSRYKDRINQLEHMIKDMKHHSSSAGDVIEHQ</sequence>
<keyword evidence="10" id="KW-1185">Reference proteome</keyword>
<evidence type="ECO:0000259" key="8">
    <source>
        <dbReference type="PROSITE" id="PS50888"/>
    </source>
</evidence>